<evidence type="ECO:0000256" key="5">
    <source>
        <dbReference type="ARBA" id="ARBA00022989"/>
    </source>
</evidence>
<dbReference type="AlphaFoldDB" id="A0A1Y2K6D6"/>
<dbReference type="SUPFAM" id="SSF55073">
    <property type="entry name" value="Nucleotide cyclase"/>
    <property type="match status" value="1"/>
</dbReference>
<evidence type="ECO:0000256" key="7">
    <source>
        <dbReference type="SAM" id="Phobius"/>
    </source>
</evidence>
<evidence type="ECO:0000313" key="9">
    <source>
        <dbReference type="EMBL" id="OSM05234.1"/>
    </source>
</evidence>
<dbReference type="Pfam" id="PF05226">
    <property type="entry name" value="CHASE2"/>
    <property type="match status" value="1"/>
</dbReference>
<dbReference type="CDD" id="cd07302">
    <property type="entry name" value="CHD"/>
    <property type="match status" value="1"/>
</dbReference>
<dbReference type="InterPro" id="IPR001054">
    <property type="entry name" value="A/G_cyclase"/>
</dbReference>
<keyword evidence="4 7" id="KW-0812">Transmembrane</keyword>
<gene>
    <name evidence="9" type="ORF">MAIT1_03399</name>
</gene>
<dbReference type="Pfam" id="PF00211">
    <property type="entry name" value="Guanylate_cyc"/>
    <property type="match status" value="1"/>
</dbReference>
<reference evidence="9 10" key="1">
    <citation type="journal article" date="2016" name="BMC Genomics">
        <title>Combined genomic and structural analyses of a cultured magnetotactic bacterium reveals its niche adaptation to a dynamic environment.</title>
        <authorList>
            <person name="Araujo A.C."/>
            <person name="Morillo V."/>
            <person name="Cypriano J."/>
            <person name="Teixeira L.C."/>
            <person name="Leao P."/>
            <person name="Lyra S."/>
            <person name="Almeida L.G."/>
            <person name="Bazylinski D.A."/>
            <person name="Vasconcellos A.T."/>
            <person name="Abreu F."/>
            <person name="Lins U."/>
        </authorList>
    </citation>
    <scope>NUCLEOTIDE SEQUENCE [LARGE SCALE GENOMIC DNA]</scope>
    <source>
        <strain evidence="9 10">IT-1</strain>
    </source>
</reference>
<evidence type="ECO:0000256" key="3">
    <source>
        <dbReference type="ARBA" id="ARBA00022475"/>
    </source>
</evidence>
<evidence type="ECO:0000256" key="4">
    <source>
        <dbReference type="ARBA" id="ARBA00022692"/>
    </source>
</evidence>
<dbReference type="Proteomes" id="UP000194003">
    <property type="component" value="Unassembled WGS sequence"/>
</dbReference>
<dbReference type="PROSITE" id="PS50125">
    <property type="entry name" value="GUANYLATE_CYCLASE_2"/>
    <property type="match status" value="1"/>
</dbReference>
<comment type="caution">
    <text evidence="9">The sequence shown here is derived from an EMBL/GenBank/DDBJ whole genome shotgun (WGS) entry which is preliminary data.</text>
</comment>
<dbReference type="SMART" id="SM01080">
    <property type="entry name" value="CHASE2"/>
    <property type="match status" value="1"/>
</dbReference>
<dbReference type="OrthoDB" id="9789782at2"/>
<evidence type="ECO:0000313" key="10">
    <source>
        <dbReference type="Proteomes" id="UP000194003"/>
    </source>
</evidence>
<feature type="transmembrane region" description="Helical" evidence="7">
    <location>
        <begin position="414"/>
        <end position="437"/>
    </location>
</feature>
<dbReference type="RefSeq" id="WP_085441858.1">
    <property type="nucleotide sequence ID" value="NZ_LVJN01000018.1"/>
</dbReference>
<evidence type="ECO:0000256" key="6">
    <source>
        <dbReference type="ARBA" id="ARBA00023136"/>
    </source>
</evidence>
<protein>
    <submittedName>
        <fullName evidence="9">Putative adenylate/guanylate cyclase</fullName>
    </submittedName>
</protein>
<dbReference type="Gene3D" id="3.30.70.1230">
    <property type="entry name" value="Nucleotide cyclase"/>
    <property type="match status" value="1"/>
</dbReference>
<dbReference type="EMBL" id="LVJN01000018">
    <property type="protein sequence ID" value="OSM05234.1"/>
    <property type="molecule type" value="Genomic_DNA"/>
</dbReference>
<comment type="subcellular location">
    <subcellularLocation>
        <location evidence="1">Cell envelope</location>
    </subcellularLocation>
</comment>
<dbReference type="InterPro" id="IPR007890">
    <property type="entry name" value="CHASE2"/>
</dbReference>
<proteinExistence type="inferred from homology"/>
<sequence length="734" mass="81120">MVISPARRYLIRHILSAAILTLFLMNSSGLLHLAPVAHLENFLYDARLNATLPNEIDPRIVIVDIDERSLKELGQWPWSRDKLARLVNTLFDHYGIAAMGFDVVFAEADNSDALPVLDQLAATNLKDDSAFQQTYQQVRVSLDNDAKFADALRDRPVVMGYYFKPYNDDSHVGVLPPSYLPMAALTEAESLLITPVKARSYGANLQKLQVAAYTGGFFDNPLVDDDGVFRRVPVLQEYNNELYTSLALSLVHTVLGSPPLAMGEGMLSIGELDIPVDSNMAVLTPFLGTQGSFPYISVADVLSHKTPVEQLESTIVLLGATAPGLLDLRSTPVQNVYPGVEIHANIISGILDGRIRSEPPILVMFELGVLALLGLLLTFTLPRVSPMLTSVLCVVLLLLAGAGNLYLWSQGVVAPLANTVLLIVTMFMLHMSLGFFLESQGKRQISKVFGQYIPPELVDEMNESGQEFSIGGESREMSVLFSDVRGFTTISEGLKPDELTQLMNAFLTPMTRVIHENRGTIDKYMGDAIMAFWGAPIQDDQHAEHALQSAFKMIEGMRKLSEEFKTKGWPELKIGVGINTGPMNVGNMGSEFRMAYTVLGDAVNLGSRLEGLTKQYGVEIIIGETTEAHVRDVALCRDLDRVRVKGKAEPVTIYEPVGFKKELESARAAEVESYHAALALYREQQWDAAQSAFEQLSEQESNRLIYKVYLERIALFRDTPPGEDWDGVFTHTSK</sequence>
<dbReference type="SMART" id="SM00044">
    <property type="entry name" value="CYCc"/>
    <property type="match status" value="1"/>
</dbReference>
<dbReference type="GO" id="GO:0006171">
    <property type="term" value="P:cAMP biosynthetic process"/>
    <property type="evidence" value="ECO:0007669"/>
    <property type="project" value="TreeGrafter"/>
</dbReference>
<comment type="similarity">
    <text evidence="2">Belongs to the adenylyl cyclase class-3 family.</text>
</comment>
<dbReference type="GO" id="GO:0004016">
    <property type="term" value="F:adenylate cyclase activity"/>
    <property type="evidence" value="ECO:0007669"/>
    <property type="project" value="UniProtKB-ARBA"/>
</dbReference>
<dbReference type="FunFam" id="3.30.70.1230:FF:000016">
    <property type="entry name" value="Adenylate/guanylate cyclase domain-containing protein"/>
    <property type="match status" value="1"/>
</dbReference>
<feature type="transmembrane region" description="Helical" evidence="7">
    <location>
        <begin position="361"/>
        <end position="381"/>
    </location>
</feature>
<feature type="domain" description="Guanylate cyclase" evidence="8">
    <location>
        <begin position="478"/>
        <end position="610"/>
    </location>
</feature>
<dbReference type="InterPro" id="IPR050697">
    <property type="entry name" value="Adenylyl/Guanylyl_Cyclase_3/4"/>
</dbReference>
<dbReference type="GO" id="GO:0030313">
    <property type="term" value="C:cell envelope"/>
    <property type="evidence" value="ECO:0007669"/>
    <property type="project" value="UniProtKB-SubCell"/>
</dbReference>
<keyword evidence="3" id="KW-1003">Cell membrane</keyword>
<dbReference type="GO" id="GO:0035556">
    <property type="term" value="P:intracellular signal transduction"/>
    <property type="evidence" value="ECO:0007669"/>
    <property type="project" value="InterPro"/>
</dbReference>
<keyword evidence="6 7" id="KW-0472">Membrane</keyword>
<feature type="transmembrane region" description="Helical" evidence="7">
    <location>
        <begin position="388"/>
        <end position="408"/>
    </location>
</feature>
<evidence type="ECO:0000256" key="1">
    <source>
        <dbReference type="ARBA" id="ARBA00004196"/>
    </source>
</evidence>
<evidence type="ECO:0000259" key="8">
    <source>
        <dbReference type="PROSITE" id="PS50125"/>
    </source>
</evidence>
<evidence type="ECO:0000256" key="2">
    <source>
        <dbReference type="ARBA" id="ARBA00005381"/>
    </source>
</evidence>
<dbReference type="STRING" id="1434232.MAIT1_03399"/>
<accession>A0A1Y2K6D6</accession>
<dbReference type="PANTHER" id="PTHR43081">
    <property type="entry name" value="ADENYLATE CYCLASE, TERMINAL-DIFFERENTIATION SPECIFIC-RELATED"/>
    <property type="match status" value="1"/>
</dbReference>
<name>A0A1Y2K6D6_9PROT</name>
<dbReference type="InterPro" id="IPR029787">
    <property type="entry name" value="Nucleotide_cyclase"/>
</dbReference>
<keyword evidence="5 7" id="KW-1133">Transmembrane helix</keyword>
<organism evidence="9 10">
    <name type="scientific">Magnetofaba australis IT-1</name>
    <dbReference type="NCBI Taxonomy" id="1434232"/>
    <lineage>
        <taxon>Bacteria</taxon>
        <taxon>Pseudomonadati</taxon>
        <taxon>Pseudomonadota</taxon>
        <taxon>Magnetococcia</taxon>
        <taxon>Magnetococcales</taxon>
        <taxon>Magnetococcaceae</taxon>
        <taxon>Magnetofaba</taxon>
    </lineage>
</organism>
<keyword evidence="10" id="KW-1185">Reference proteome</keyword>
<dbReference type="PANTHER" id="PTHR43081:SF1">
    <property type="entry name" value="ADENYLATE CYCLASE, TERMINAL-DIFFERENTIATION SPECIFIC"/>
    <property type="match status" value="1"/>
</dbReference>